<dbReference type="Proteomes" id="UP000019364">
    <property type="component" value="Unassembled WGS sequence"/>
</dbReference>
<dbReference type="MEROPS" id="S01.B81"/>
<dbReference type="eggNOG" id="COG0265">
    <property type="taxonomic scope" value="Bacteria"/>
</dbReference>
<dbReference type="PANTHER" id="PTHR43343:SF3">
    <property type="entry name" value="PROTEASE DO-LIKE 8, CHLOROPLASTIC"/>
    <property type="match status" value="1"/>
</dbReference>
<evidence type="ECO:0000256" key="4">
    <source>
        <dbReference type="ARBA" id="ARBA00022825"/>
    </source>
</evidence>
<keyword evidence="5" id="KW-0812">Transmembrane</keyword>
<dbReference type="GO" id="GO:0004252">
    <property type="term" value="F:serine-type endopeptidase activity"/>
    <property type="evidence" value="ECO:0007669"/>
    <property type="project" value="InterPro"/>
</dbReference>
<dbReference type="RefSeq" id="WP_036648565.1">
    <property type="nucleotide sequence ID" value="NZ_BAVZ01000006.1"/>
</dbReference>
<keyword evidence="2 7" id="KW-0645">Protease</keyword>
<dbReference type="InterPro" id="IPR036034">
    <property type="entry name" value="PDZ_sf"/>
</dbReference>
<evidence type="ECO:0000256" key="1">
    <source>
        <dbReference type="ARBA" id="ARBA00010541"/>
    </source>
</evidence>
<evidence type="ECO:0000256" key="5">
    <source>
        <dbReference type="SAM" id="Phobius"/>
    </source>
</evidence>
<dbReference type="OrthoDB" id="9758917at2"/>
<dbReference type="PRINTS" id="PR00834">
    <property type="entry name" value="PROTEASES2C"/>
</dbReference>
<proteinExistence type="inferred from homology"/>
<dbReference type="SUPFAM" id="SSF50156">
    <property type="entry name" value="PDZ domain-like"/>
    <property type="match status" value="1"/>
</dbReference>
<gene>
    <name evidence="7" type="ORF">JCM16418_2335</name>
</gene>
<evidence type="ECO:0000313" key="8">
    <source>
        <dbReference type="Proteomes" id="UP000019364"/>
    </source>
</evidence>
<dbReference type="InterPro" id="IPR009003">
    <property type="entry name" value="Peptidase_S1_PA"/>
</dbReference>
<dbReference type="Gene3D" id="2.40.10.10">
    <property type="entry name" value="Trypsin-like serine proteases"/>
    <property type="match status" value="2"/>
</dbReference>
<keyword evidence="5" id="KW-0472">Membrane</keyword>
<dbReference type="SUPFAM" id="SSF50494">
    <property type="entry name" value="Trypsin-like serine proteases"/>
    <property type="match status" value="1"/>
</dbReference>
<name>W7YKP8_9BACL</name>
<evidence type="ECO:0000259" key="6">
    <source>
        <dbReference type="Pfam" id="PF13180"/>
    </source>
</evidence>
<evidence type="ECO:0000256" key="3">
    <source>
        <dbReference type="ARBA" id="ARBA00022801"/>
    </source>
</evidence>
<keyword evidence="8" id="KW-1185">Reference proteome</keyword>
<dbReference type="AlphaFoldDB" id="W7YKP8"/>
<dbReference type="Pfam" id="PF13365">
    <property type="entry name" value="Trypsin_2"/>
    <property type="match status" value="1"/>
</dbReference>
<dbReference type="PANTHER" id="PTHR43343">
    <property type="entry name" value="PEPTIDASE S12"/>
    <property type="match status" value="1"/>
</dbReference>
<dbReference type="GO" id="GO:0006508">
    <property type="term" value="P:proteolysis"/>
    <property type="evidence" value="ECO:0007669"/>
    <property type="project" value="UniProtKB-KW"/>
</dbReference>
<dbReference type="Pfam" id="PF13180">
    <property type="entry name" value="PDZ_2"/>
    <property type="match status" value="1"/>
</dbReference>
<evidence type="ECO:0000256" key="2">
    <source>
        <dbReference type="ARBA" id="ARBA00022670"/>
    </source>
</evidence>
<dbReference type="InterPro" id="IPR001940">
    <property type="entry name" value="Peptidase_S1C"/>
</dbReference>
<organism evidence="7 8">
    <name type="scientific">Paenibacillus pini JCM 16418</name>
    <dbReference type="NCBI Taxonomy" id="1236976"/>
    <lineage>
        <taxon>Bacteria</taxon>
        <taxon>Bacillati</taxon>
        <taxon>Bacillota</taxon>
        <taxon>Bacilli</taxon>
        <taxon>Bacillales</taxon>
        <taxon>Paenibacillaceae</taxon>
        <taxon>Paenibacillus</taxon>
    </lineage>
</organism>
<keyword evidence="5" id="KW-1133">Transmembrane helix</keyword>
<dbReference type="STRING" id="1236976.JCM16418_2335"/>
<accession>W7YKP8</accession>
<keyword evidence="4" id="KW-0720">Serine protease</keyword>
<dbReference type="InterPro" id="IPR043504">
    <property type="entry name" value="Peptidase_S1_PA_chymotrypsin"/>
</dbReference>
<feature type="domain" description="PDZ" evidence="6">
    <location>
        <begin position="312"/>
        <end position="411"/>
    </location>
</feature>
<dbReference type="InterPro" id="IPR051201">
    <property type="entry name" value="Chloro_Bact_Ser_Proteases"/>
</dbReference>
<protein>
    <submittedName>
        <fullName evidence="7">Serine protease</fullName>
    </submittedName>
</protein>
<reference evidence="7 8" key="1">
    <citation type="journal article" date="2014" name="Genome Announc.">
        <title>Draft Genome Sequence of Paenibacillus pini JCM 16418T, Isolated from the Rhizosphere of Pine Tree.</title>
        <authorList>
            <person name="Yuki M."/>
            <person name="Oshima K."/>
            <person name="Suda W."/>
            <person name="Oshida Y."/>
            <person name="Kitamura K."/>
            <person name="Iida Y."/>
            <person name="Hattori M."/>
            <person name="Ohkuma M."/>
        </authorList>
    </citation>
    <scope>NUCLEOTIDE SEQUENCE [LARGE SCALE GENOMIC DNA]</scope>
    <source>
        <strain evidence="7 8">JCM 16418</strain>
    </source>
</reference>
<dbReference type="InterPro" id="IPR001478">
    <property type="entry name" value="PDZ"/>
</dbReference>
<sequence>MGLFHDDFFTAKVSKPKGEFRKVRSTRSSWPKAQRTKGSSTIKVAVISSVISSLVAVVLFSAVTGLPSSKPSAVAAVSSLSAKPLDSDPYERLVQAAAKVRPSVVSIVNYKEGVKKKKNKANIEDSALGSGVIFKKTRGQAFVITNNHVIEGAEELQVMMVNGEMKKATLVGTDKVNDIAVLSMDDANINAIAEMGDSSKVRFGETVIAIGNPLGLGDTLTSGIISYTNRIVPVSLNQDGVYDWEQEVIQTDAAINEGNSGGALVNLDGKVIGINTMKISDTGVEGIGFAIPTGQVMKTVDELMLHGKVARPYIGVYTVDLNNEYAPLDEEQMKELKLPSTVEDGVVVLDAVGPGQEAGLKLNDVITKFNDQPIKTTLELRKFLYDKVAVGDVIKVTYYREGKEQTVDVTLQDKPEQ</sequence>
<comment type="caution">
    <text evidence="7">The sequence shown here is derived from an EMBL/GenBank/DDBJ whole genome shotgun (WGS) entry which is preliminary data.</text>
</comment>
<keyword evidence="3" id="KW-0378">Hydrolase</keyword>
<dbReference type="Gene3D" id="2.30.42.10">
    <property type="match status" value="1"/>
</dbReference>
<comment type="similarity">
    <text evidence="1">Belongs to the peptidase S1C family.</text>
</comment>
<evidence type="ECO:0000313" key="7">
    <source>
        <dbReference type="EMBL" id="GAF08273.1"/>
    </source>
</evidence>
<feature type="transmembrane region" description="Helical" evidence="5">
    <location>
        <begin position="44"/>
        <end position="63"/>
    </location>
</feature>
<dbReference type="EMBL" id="BAVZ01000006">
    <property type="protein sequence ID" value="GAF08273.1"/>
    <property type="molecule type" value="Genomic_DNA"/>
</dbReference>